<evidence type="ECO:0000256" key="1">
    <source>
        <dbReference type="ARBA" id="ARBA00004196"/>
    </source>
</evidence>
<evidence type="ECO:0000313" key="9">
    <source>
        <dbReference type="Proteomes" id="UP001596504"/>
    </source>
</evidence>
<accession>A0ABW2LFU1</accession>
<dbReference type="PANTHER" id="PTHR42852">
    <property type="entry name" value="THIOL:DISULFIDE INTERCHANGE PROTEIN DSBE"/>
    <property type="match status" value="1"/>
</dbReference>
<dbReference type="InterPro" id="IPR036249">
    <property type="entry name" value="Thioredoxin-like_sf"/>
</dbReference>
<name>A0ABW2LFU1_9PSEU</name>
<comment type="subcellular location">
    <subcellularLocation>
        <location evidence="1">Cell envelope</location>
    </subcellularLocation>
</comment>
<dbReference type="InterPro" id="IPR050553">
    <property type="entry name" value="Thioredoxin_ResA/DsbE_sf"/>
</dbReference>
<organism evidence="8 9">
    <name type="scientific">Saccharopolyspora griseoalba</name>
    <dbReference type="NCBI Taxonomy" id="1431848"/>
    <lineage>
        <taxon>Bacteria</taxon>
        <taxon>Bacillati</taxon>
        <taxon>Actinomycetota</taxon>
        <taxon>Actinomycetes</taxon>
        <taxon>Pseudonocardiales</taxon>
        <taxon>Pseudonocardiaceae</taxon>
        <taxon>Saccharopolyspora</taxon>
    </lineage>
</organism>
<dbReference type="CDD" id="cd02966">
    <property type="entry name" value="TlpA_like_family"/>
    <property type="match status" value="1"/>
</dbReference>
<dbReference type="Pfam" id="PF00578">
    <property type="entry name" value="AhpC-TSA"/>
    <property type="match status" value="1"/>
</dbReference>
<dbReference type="RefSeq" id="WP_380662829.1">
    <property type="nucleotide sequence ID" value="NZ_JBHTCJ010000001.1"/>
</dbReference>
<feature type="domain" description="Thioredoxin" evidence="7">
    <location>
        <begin position="66"/>
        <end position="219"/>
    </location>
</feature>
<keyword evidence="4" id="KW-1015">Disulfide bond</keyword>
<evidence type="ECO:0000259" key="7">
    <source>
        <dbReference type="PROSITE" id="PS51352"/>
    </source>
</evidence>
<evidence type="ECO:0000313" key="8">
    <source>
        <dbReference type="EMBL" id="MFC7339887.1"/>
    </source>
</evidence>
<evidence type="ECO:0000256" key="4">
    <source>
        <dbReference type="ARBA" id="ARBA00023157"/>
    </source>
</evidence>
<keyword evidence="5" id="KW-0676">Redox-active center</keyword>
<sequence>MREWGREIKATVVVVVLATAAVIALWPRDGSLGPGGADASSPQPWDANPRGSVLEGDAVLEPLRRRAAPQPCPQGAGAPAAGGLTGVVVPCLADSRPVELAAVVAEGPVLLNLWASWCGPCREEMPALAEYASSPGAIPVVGVNVQDRASDALGLMAEVGVRYPSVVDVRGSVQEVLGVPPVLPLTYLVRPDGSAQRITDPLTFRSAEEVAEAVDRYLPGR</sequence>
<dbReference type="EMBL" id="JBHTCJ010000001">
    <property type="protein sequence ID" value="MFC7339887.1"/>
    <property type="molecule type" value="Genomic_DNA"/>
</dbReference>
<gene>
    <name evidence="8" type="ORF">ACFQRI_00575</name>
</gene>
<evidence type="ECO:0000256" key="2">
    <source>
        <dbReference type="ARBA" id="ARBA00022748"/>
    </source>
</evidence>
<dbReference type="InterPro" id="IPR013766">
    <property type="entry name" value="Thioredoxin_domain"/>
</dbReference>
<evidence type="ECO:0000256" key="6">
    <source>
        <dbReference type="SAM" id="MobiDB-lite"/>
    </source>
</evidence>
<dbReference type="InterPro" id="IPR000866">
    <property type="entry name" value="AhpC/TSA"/>
</dbReference>
<evidence type="ECO:0000256" key="5">
    <source>
        <dbReference type="ARBA" id="ARBA00023284"/>
    </source>
</evidence>
<feature type="region of interest" description="Disordered" evidence="6">
    <location>
        <begin position="33"/>
        <end position="52"/>
    </location>
</feature>
<dbReference type="InterPro" id="IPR017937">
    <property type="entry name" value="Thioredoxin_CS"/>
</dbReference>
<proteinExistence type="predicted"/>
<reference evidence="9" key="1">
    <citation type="journal article" date="2019" name="Int. J. Syst. Evol. Microbiol.">
        <title>The Global Catalogue of Microorganisms (GCM) 10K type strain sequencing project: providing services to taxonomists for standard genome sequencing and annotation.</title>
        <authorList>
            <consortium name="The Broad Institute Genomics Platform"/>
            <consortium name="The Broad Institute Genome Sequencing Center for Infectious Disease"/>
            <person name="Wu L."/>
            <person name="Ma J."/>
        </authorList>
    </citation>
    <scope>NUCLEOTIDE SEQUENCE [LARGE SCALE GENOMIC DNA]</scope>
    <source>
        <strain evidence="9">WLHS5</strain>
    </source>
</reference>
<comment type="caution">
    <text evidence="8">The sequence shown here is derived from an EMBL/GenBank/DDBJ whole genome shotgun (WGS) entry which is preliminary data.</text>
</comment>
<keyword evidence="2" id="KW-0201">Cytochrome c-type biogenesis</keyword>
<keyword evidence="3" id="KW-0735">Signal-anchor</keyword>
<dbReference type="PROSITE" id="PS51352">
    <property type="entry name" value="THIOREDOXIN_2"/>
    <property type="match status" value="1"/>
</dbReference>
<protein>
    <submittedName>
        <fullName evidence="8">TlpA family protein disulfide reductase</fullName>
    </submittedName>
</protein>
<dbReference type="PROSITE" id="PS00194">
    <property type="entry name" value="THIOREDOXIN_1"/>
    <property type="match status" value="1"/>
</dbReference>
<dbReference type="Gene3D" id="3.40.30.10">
    <property type="entry name" value="Glutaredoxin"/>
    <property type="match status" value="1"/>
</dbReference>
<keyword evidence="3" id="KW-0812">Transmembrane</keyword>
<keyword evidence="9" id="KW-1185">Reference proteome</keyword>
<evidence type="ECO:0000256" key="3">
    <source>
        <dbReference type="ARBA" id="ARBA00022968"/>
    </source>
</evidence>
<dbReference type="Proteomes" id="UP001596504">
    <property type="component" value="Unassembled WGS sequence"/>
</dbReference>
<dbReference type="PANTHER" id="PTHR42852:SF6">
    <property type="entry name" value="THIOL:DISULFIDE INTERCHANGE PROTEIN DSBE"/>
    <property type="match status" value="1"/>
</dbReference>
<dbReference type="SUPFAM" id="SSF52833">
    <property type="entry name" value="Thioredoxin-like"/>
    <property type="match status" value="1"/>
</dbReference>